<comment type="function">
    <text evidence="1">Exerts its effect at some terminal stage of cytochrome c oxidase synthesis, probably by being involved in the insertion of the copper B into subunit I.</text>
</comment>
<evidence type="ECO:0000256" key="1">
    <source>
        <dbReference type="ARBA" id="ARBA00004007"/>
    </source>
</evidence>
<dbReference type="AlphaFoldDB" id="A0A538SXN3"/>
<dbReference type="Gene3D" id="2.60.370.10">
    <property type="entry name" value="Ctag/Cox11"/>
    <property type="match status" value="1"/>
</dbReference>
<dbReference type="InterPro" id="IPR007533">
    <property type="entry name" value="Cyt_c_oxidase_assmbl_CtaG"/>
</dbReference>
<evidence type="ECO:0000256" key="8">
    <source>
        <dbReference type="ARBA" id="ARBA00023136"/>
    </source>
</evidence>
<keyword evidence="5" id="KW-0812">Transmembrane</keyword>
<comment type="caution">
    <text evidence="9">The sequence shown here is derived from an EMBL/GenBank/DDBJ whole genome shotgun (WGS) entry which is preliminary data.</text>
</comment>
<dbReference type="PANTHER" id="PTHR21320:SF3">
    <property type="entry name" value="CYTOCHROME C OXIDASE ASSEMBLY PROTEIN COX11, MITOCHONDRIAL-RELATED"/>
    <property type="match status" value="1"/>
</dbReference>
<dbReference type="Pfam" id="PF04442">
    <property type="entry name" value="CtaG_Cox11"/>
    <property type="match status" value="1"/>
</dbReference>
<evidence type="ECO:0000256" key="7">
    <source>
        <dbReference type="ARBA" id="ARBA00023008"/>
    </source>
</evidence>
<organism evidence="9 10">
    <name type="scientific">Eiseniibacteriota bacterium</name>
    <dbReference type="NCBI Taxonomy" id="2212470"/>
    <lineage>
        <taxon>Bacteria</taxon>
        <taxon>Candidatus Eiseniibacteriota</taxon>
    </lineage>
</organism>
<name>A0A538SXN3_UNCEI</name>
<keyword evidence="6" id="KW-1133">Transmembrane helix</keyword>
<comment type="similarity">
    <text evidence="3">Belongs to the COX11/CtaG family.</text>
</comment>
<evidence type="ECO:0000256" key="6">
    <source>
        <dbReference type="ARBA" id="ARBA00022989"/>
    </source>
</evidence>
<gene>
    <name evidence="9" type="ORF">E6K75_08870</name>
</gene>
<keyword evidence="8" id="KW-0472">Membrane</keyword>
<dbReference type="EMBL" id="VBOV01000228">
    <property type="protein sequence ID" value="TMQ56131.1"/>
    <property type="molecule type" value="Genomic_DNA"/>
</dbReference>
<dbReference type="GO" id="GO:0005507">
    <property type="term" value="F:copper ion binding"/>
    <property type="evidence" value="ECO:0007669"/>
    <property type="project" value="InterPro"/>
</dbReference>
<keyword evidence="7" id="KW-0186">Copper</keyword>
<dbReference type="PANTHER" id="PTHR21320">
    <property type="entry name" value="CYTOCHROME C OXIDASE ASSEMBLY PROTEIN COX11-RELATED"/>
    <property type="match status" value="1"/>
</dbReference>
<evidence type="ECO:0000256" key="5">
    <source>
        <dbReference type="ARBA" id="ARBA00022692"/>
    </source>
</evidence>
<evidence type="ECO:0000313" key="10">
    <source>
        <dbReference type="Proteomes" id="UP000320913"/>
    </source>
</evidence>
<evidence type="ECO:0000256" key="3">
    <source>
        <dbReference type="ARBA" id="ARBA00009620"/>
    </source>
</evidence>
<evidence type="ECO:0000313" key="9">
    <source>
        <dbReference type="EMBL" id="TMQ56131.1"/>
    </source>
</evidence>
<sequence length="242" mass="25822">MKKPSNAVFGGALGLVVLLMFSFAYANVPLFKMFCARFGIGGAGKAGLKAWADSTGVGTARDGDPAISSTTGSIELRDITVTLMGVTADGLPVRFRPSVSSVTTIPGKPVHLSYDFVNMSDDSVFFRAVHSIVPQAAAREFQLIQCFCFEDQALGPREARTLPVYFALSPRMPANIDELSLSYTLFPRDPKRKMIRKSSTGARVKPPLAAAHAITGPMAPAAPPITILCTVRGLSQSVYPNP</sequence>
<evidence type="ECO:0000256" key="4">
    <source>
        <dbReference type="ARBA" id="ARBA00015384"/>
    </source>
</evidence>
<protein>
    <recommendedName>
        <fullName evidence="4">Cytochrome c oxidase assembly protein CtaG</fullName>
    </recommendedName>
</protein>
<reference evidence="9 10" key="1">
    <citation type="journal article" date="2019" name="Nat. Microbiol.">
        <title>Mediterranean grassland soil C-N compound turnover is dependent on rainfall and depth, and is mediated by genomically divergent microorganisms.</title>
        <authorList>
            <person name="Diamond S."/>
            <person name="Andeer P.F."/>
            <person name="Li Z."/>
            <person name="Crits-Christoph A."/>
            <person name="Burstein D."/>
            <person name="Anantharaman K."/>
            <person name="Lane K.R."/>
            <person name="Thomas B.C."/>
            <person name="Pan C."/>
            <person name="Northen T.R."/>
            <person name="Banfield J.F."/>
        </authorList>
    </citation>
    <scope>NUCLEOTIDE SEQUENCE [LARGE SCALE GENOMIC DNA]</scope>
    <source>
        <strain evidence="9">WS_5</strain>
    </source>
</reference>
<dbReference type="Proteomes" id="UP000320913">
    <property type="component" value="Unassembled WGS sequence"/>
</dbReference>
<dbReference type="InterPro" id="IPR023471">
    <property type="entry name" value="CtaG/Cox11_dom_sf"/>
</dbReference>
<evidence type="ECO:0000256" key="2">
    <source>
        <dbReference type="ARBA" id="ARBA00004382"/>
    </source>
</evidence>
<accession>A0A538SXN3</accession>
<comment type="subcellular location">
    <subcellularLocation>
        <location evidence="2">Cell inner membrane</location>
        <topology evidence="2">Single-pass type II membrane protein</topology>
        <orientation evidence="2">Periplasmic side</orientation>
    </subcellularLocation>
</comment>
<dbReference type="SUPFAM" id="SSF110111">
    <property type="entry name" value="Ctag/Cox11"/>
    <property type="match status" value="1"/>
</dbReference>
<dbReference type="GO" id="GO:0005886">
    <property type="term" value="C:plasma membrane"/>
    <property type="evidence" value="ECO:0007669"/>
    <property type="project" value="UniProtKB-SubCell"/>
</dbReference>
<proteinExistence type="inferred from homology"/>